<gene>
    <name evidence="1" type="ORF">F4553_001095</name>
</gene>
<evidence type="ECO:0000313" key="2">
    <source>
        <dbReference type="Proteomes" id="UP000587527"/>
    </source>
</evidence>
<dbReference type="SUPFAM" id="SSF51445">
    <property type="entry name" value="(Trans)glycosidases"/>
    <property type="match status" value="1"/>
</dbReference>
<keyword evidence="2" id="KW-1185">Reference proteome</keyword>
<proteinExistence type="predicted"/>
<dbReference type="AlphaFoldDB" id="A0A841BKF8"/>
<dbReference type="EMBL" id="JACHMN010000001">
    <property type="protein sequence ID" value="MBB5867716.1"/>
    <property type="molecule type" value="Genomic_DNA"/>
</dbReference>
<comment type="caution">
    <text evidence="1">The sequence shown here is derived from an EMBL/GenBank/DDBJ whole genome shotgun (WGS) entry which is preliminary data.</text>
</comment>
<organism evidence="1 2">
    <name type="scientific">Allocatelliglobosispora scoriae</name>
    <dbReference type="NCBI Taxonomy" id="643052"/>
    <lineage>
        <taxon>Bacteria</taxon>
        <taxon>Bacillati</taxon>
        <taxon>Actinomycetota</taxon>
        <taxon>Actinomycetes</taxon>
        <taxon>Micromonosporales</taxon>
        <taxon>Micromonosporaceae</taxon>
        <taxon>Allocatelliglobosispora</taxon>
    </lineage>
</organism>
<accession>A0A841BKF8</accession>
<reference evidence="1 2" key="1">
    <citation type="submission" date="2020-08" db="EMBL/GenBank/DDBJ databases">
        <title>Sequencing the genomes of 1000 actinobacteria strains.</title>
        <authorList>
            <person name="Klenk H.-P."/>
        </authorList>
    </citation>
    <scope>NUCLEOTIDE SEQUENCE [LARGE SCALE GENOMIC DNA]</scope>
    <source>
        <strain evidence="1 2">DSM 45362</strain>
    </source>
</reference>
<sequence>MRPEDRSSQTRFQEYFLDTGSRMVVYVATSDSRGPIADDLLLAQLRRLREKFDGLVLYDTSRASARVVQAAVTLGYSAVLLTIHRPRSRLEIHRAARLIRRHGEELTMAVAIGSEGLLQHRYAESDVVAARRLLRRLLGRIEIETTSTEPWWRYLESPEHPAFTAIGDFVSPMVHAIWDTDLTDPARMVAWTARVAAATAKKLDRPVLIREAGIPGQGTHPRLLTTGPFTRENQAAFWRAWMTFTSHRPLPPVIVHEGIDNDGKTWDDFEGHWGLLANNHNCRAWPAWDAFPALPPRQRHRPR</sequence>
<name>A0A841BKF8_9ACTN</name>
<evidence type="ECO:0000313" key="1">
    <source>
        <dbReference type="EMBL" id="MBB5867716.1"/>
    </source>
</evidence>
<protein>
    <submittedName>
        <fullName evidence="1">Exo-beta-1,3-glucanase (GH17 family)</fullName>
    </submittedName>
</protein>
<dbReference type="InterPro" id="IPR017853">
    <property type="entry name" value="GH"/>
</dbReference>
<dbReference type="RefSeq" id="WP_184832805.1">
    <property type="nucleotide sequence ID" value="NZ_JACHMN010000001.1"/>
</dbReference>
<dbReference type="Proteomes" id="UP000587527">
    <property type="component" value="Unassembled WGS sequence"/>
</dbReference>